<evidence type="ECO:0000313" key="1">
    <source>
        <dbReference type="EMBL" id="NJC71147.1"/>
    </source>
</evidence>
<name>A0ABX0XYL5_9ACTN</name>
<accession>A0ABX0XYL5</accession>
<protein>
    <submittedName>
        <fullName evidence="1">Uncharacterized protein</fullName>
    </submittedName>
</protein>
<organism evidence="1 2">
    <name type="scientific">Planosporangium thailandense</name>
    <dbReference type="NCBI Taxonomy" id="765197"/>
    <lineage>
        <taxon>Bacteria</taxon>
        <taxon>Bacillati</taxon>
        <taxon>Actinomycetota</taxon>
        <taxon>Actinomycetes</taxon>
        <taxon>Micromonosporales</taxon>
        <taxon>Micromonosporaceae</taxon>
        <taxon>Planosporangium</taxon>
    </lineage>
</organism>
<dbReference type="Proteomes" id="UP000722989">
    <property type="component" value="Unassembled WGS sequence"/>
</dbReference>
<keyword evidence="2" id="KW-1185">Reference proteome</keyword>
<reference evidence="1 2" key="1">
    <citation type="submission" date="2020-03" db="EMBL/GenBank/DDBJ databases">
        <title>WGS of the type strain of Planosporangium spp.</title>
        <authorList>
            <person name="Thawai C."/>
        </authorList>
    </citation>
    <scope>NUCLEOTIDE SEQUENCE [LARGE SCALE GENOMIC DNA]</scope>
    <source>
        <strain evidence="1 2">TBRC 5610</strain>
    </source>
</reference>
<gene>
    <name evidence="1" type="ORF">HC031_15710</name>
</gene>
<comment type="caution">
    <text evidence="1">The sequence shown here is derived from an EMBL/GenBank/DDBJ whole genome shotgun (WGS) entry which is preliminary data.</text>
</comment>
<dbReference type="RefSeq" id="WP_167926063.1">
    <property type="nucleotide sequence ID" value="NZ_JAATVY010000010.1"/>
</dbReference>
<sequence>MIDEDETFDRLVAAARAQLAAGVSLEEIMAFLRREGLWQLQSIKVLRWATGVGLAEAKHLIHTSATWADQRRAADELHEVLTQAITDLVDSIDADGCVDLTDYQTGPDLVGS</sequence>
<dbReference type="EMBL" id="JAATVY010000010">
    <property type="protein sequence ID" value="NJC71147.1"/>
    <property type="molecule type" value="Genomic_DNA"/>
</dbReference>
<evidence type="ECO:0000313" key="2">
    <source>
        <dbReference type="Proteomes" id="UP000722989"/>
    </source>
</evidence>
<proteinExistence type="predicted"/>